<sequence>MVHEGFLAALFAGSAHKLKKLILSRSQVKSASIQAVQKALEHGECQIQHLNLAGVYRDSNITPIAKALEVNTSLKELILSCNSYLLDDGADALANALRVNSTLESINFCDADIDVEMTFSTNGWKLFSKGLKEAKSIQRLDISDNNFTVEGMQYLLDGLRENGSITDITMQDIGVDPEGFDLIGDLIRTRSFKYLNISNMSKSMGIYMAYQGLSDRFLGSVAHSINGNTGMEVLKASHINMEGPNGLTPIISSLANNTTLRELDISGIRQDHLLRELTDSLTSNEHLLKLNLKSIPFSTDEFEYFAESLPKMKSLESILFGELDHTLAIALLNGMKDNDTLKHVDGPLGNESCWRMIDFYLRLNRGGRKSLKLLLPSVLLPRMLSRSTNYPDVLFEILREIQLHA</sequence>
<evidence type="ECO:0000313" key="3">
    <source>
        <dbReference type="Proteomes" id="UP001295423"/>
    </source>
</evidence>
<dbReference type="Proteomes" id="UP001295423">
    <property type="component" value="Unassembled WGS sequence"/>
</dbReference>
<dbReference type="AlphaFoldDB" id="A0AAD2CL91"/>
<dbReference type="PANTHER" id="PTHR24111">
    <property type="entry name" value="LEUCINE-RICH REPEAT-CONTAINING PROTEIN 34"/>
    <property type="match status" value="1"/>
</dbReference>
<protein>
    <submittedName>
        <fullName evidence="2">Uncharacterized protein</fullName>
    </submittedName>
</protein>
<gene>
    <name evidence="2" type="ORF">CYCCA115_LOCUS680</name>
</gene>
<dbReference type="PANTHER" id="PTHR24111:SF0">
    <property type="entry name" value="LEUCINE-RICH REPEAT-CONTAINING PROTEIN"/>
    <property type="match status" value="1"/>
</dbReference>
<keyword evidence="3" id="KW-1185">Reference proteome</keyword>
<organism evidence="2 3">
    <name type="scientific">Cylindrotheca closterium</name>
    <dbReference type="NCBI Taxonomy" id="2856"/>
    <lineage>
        <taxon>Eukaryota</taxon>
        <taxon>Sar</taxon>
        <taxon>Stramenopiles</taxon>
        <taxon>Ochrophyta</taxon>
        <taxon>Bacillariophyta</taxon>
        <taxon>Bacillariophyceae</taxon>
        <taxon>Bacillariophycidae</taxon>
        <taxon>Bacillariales</taxon>
        <taxon>Bacillariaceae</taxon>
        <taxon>Cylindrotheca</taxon>
    </lineage>
</organism>
<dbReference type="EMBL" id="CAKOGP040000001">
    <property type="protein sequence ID" value="CAJ1914225.1"/>
    <property type="molecule type" value="Genomic_DNA"/>
</dbReference>
<name>A0AAD2CL91_9STRA</name>
<dbReference type="InterPro" id="IPR001611">
    <property type="entry name" value="Leu-rich_rpt"/>
</dbReference>
<dbReference type="SMART" id="SM00368">
    <property type="entry name" value="LRR_RI"/>
    <property type="match status" value="3"/>
</dbReference>
<evidence type="ECO:0000313" key="2">
    <source>
        <dbReference type="EMBL" id="CAJ1914225.1"/>
    </source>
</evidence>
<dbReference type="InterPro" id="IPR032675">
    <property type="entry name" value="LRR_dom_sf"/>
</dbReference>
<keyword evidence="1" id="KW-0677">Repeat</keyword>
<reference evidence="2" key="1">
    <citation type="submission" date="2023-08" db="EMBL/GenBank/DDBJ databases">
        <authorList>
            <person name="Audoor S."/>
            <person name="Bilcke G."/>
        </authorList>
    </citation>
    <scope>NUCLEOTIDE SEQUENCE</scope>
</reference>
<proteinExistence type="predicted"/>
<dbReference type="Gene3D" id="3.80.10.10">
    <property type="entry name" value="Ribonuclease Inhibitor"/>
    <property type="match status" value="3"/>
</dbReference>
<comment type="caution">
    <text evidence="2">The sequence shown here is derived from an EMBL/GenBank/DDBJ whole genome shotgun (WGS) entry which is preliminary data.</text>
</comment>
<dbReference type="InterPro" id="IPR052201">
    <property type="entry name" value="LRR-containing_regulator"/>
</dbReference>
<evidence type="ECO:0000256" key="1">
    <source>
        <dbReference type="ARBA" id="ARBA00022737"/>
    </source>
</evidence>
<accession>A0AAD2CL91</accession>
<dbReference type="SUPFAM" id="SSF52047">
    <property type="entry name" value="RNI-like"/>
    <property type="match status" value="2"/>
</dbReference>
<dbReference type="Pfam" id="PF13516">
    <property type="entry name" value="LRR_6"/>
    <property type="match status" value="2"/>
</dbReference>